<dbReference type="EMBL" id="DSXR01000074">
    <property type="protein sequence ID" value="HGS87367.1"/>
    <property type="molecule type" value="Genomic_DNA"/>
</dbReference>
<dbReference type="InterPro" id="IPR036291">
    <property type="entry name" value="NAD(P)-bd_dom_sf"/>
</dbReference>
<protein>
    <submittedName>
        <fullName evidence="3">SDR family oxidoreductase</fullName>
    </submittedName>
</protein>
<dbReference type="Gene3D" id="3.40.50.720">
    <property type="entry name" value="NAD(P)-binding Rossmann-like Domain"/>
    <property type="match status" value="1"/>
</dbReference>
<dbReference type="GO" id="GO:0016491">
    <property type="term" value="F:oxidoreductase activity"/>
    <property type="evidence" value="ECO:0007669"/>
    <property type="project" value="UniProtKB-KW"/>
</dbReference>
<dbReference type="Pfam" id="PF13561">
    <property type="entry name" value="adh_short_C2"/>
    <property type="match status" value="1"/>
</dbReference>
<proteinExistence type="inferred from homology"/>
<keyword evidence="2" id="KW-0560">Oxidoreductase</keyword>
<dbReference type="PROSITE" id="PS00061">
    <property type="entry name" value="ADH_SHORT"/>
    <property type="match status" value="1"/>
</dbReference>
<dbReference type="PRINTS" id="PR00081">
    <property type="entry name" value="GDHRDH"/>
</dbReference>
<sequence length="246" mass="26943">MIFDMEHTFSQLALVTGAAVRLGRAIALALAKKGYAIALHYHHSEESARLTIAEIEKIGVPVFPVRANLRNVQKIKRMFEQVAATGLPLRVLVNSAAVMPRQDLLNMDAEDWDSVMDVNLRAAWLCAVEAAHLMHAGGVIINISDTGANKVWTAYPTYVISKAGLEVLTRLLARRLAPHIRVNAVAPGLILRGEDTPAEEWTRLVQRLPLGQSGSEDDVVRAILFLMESMYITGEVLVVDGGYGLI</sequence>
<dbReference type="PRINTS" id="PR00080">
    <property type="entry name" value="SDRFAMILY"/>
</dbReference>
<name>A0A7C4Q1U6_9CHLR</name>
<evidence type="ECO:0000256" key="2">
    <source>
        <dbReference type="ARBA" id="ARBA00023002"/>
    </source>
</evidence>
<dbReference type="InterPro" id="IPR002347">
    <property type="entry name" value="SDR_fam"/>
</dbReference>
<organism evidence="3">
    <name type="scientific">Bellilinea caldifistulae</name>
    <dbReference type="NCBI Taxonomy" id="360411"/>
    <lineage>
        <taxon>Bacteria</taxon>
        <taxon>Bacillati</taxon>
        <taxon>Chloroflexota</taxon>
        <taxon>Anaerolineae</taxon>
        <taxon>Anaerolineales</taxon>
        <taxon>Anaerolineaceae</taxon>
        <taxon>Bellilinea</taxon>
    </lineage>
</organism>
<accession>A0A7C4Q1U6</accession>
<dbReference type="AlphaFoldDB" id="A0A7C4Q1U6"/>
<evidence type="ECO:0000256" key="1">
    <source>
        <dbReference type="ARBA" id="ARBA00006484"/>
    </source>
</evidence>
<dbReference type="PANTHER" id="PTHR43639:SF1">
    <property type="entry name" value="SHORT-CHAIN DEHYDROGENASE_REDUCTASE FAMILY PROTEIN"/>
    <property type="match status" value="1"/>
</dbReference>
<dbReference type="SUPFAM" id="SSF51735">
    <property type="entry name" value="NAD(P)-binding Rossmann-fold domains"/>
    <property type="match status" value="1"/>
</dbReference>
<comment type="similarity">
    <text evidence="1">Belongs to the short-chain dehydrogenases/reductases (SDR) family.</text>
</comment>
<dbReference type="PANTHER" id="PTHR43639">
    <property type="entry name" value="OXIDOREDUCTASE, SHORT-CHAIN DEHYDROGENASE/REDUCTASE FAMILY (AFU_ORTHOLOGUE AFUA_5G02870)"/>
    <property type="match status" value="1"/>
</dbReference>
<gene>
    <name evidence="3" type="ORF">ENT17_07075</name>
</gene>
<reference evidence="3" key="1">
    <citation type="journal article" date="2020" name="mSystems">
        <title>Genome- and Community-Level Interaction Insights into Carbon Utilization and Element Cycling Functions of Hydrothermarchaeota in Hydrothermal Sediment.</title>
        <authorList>
            <person name="Zhou Z."/>
            <person name="Liu Y."/>
            <person name="Xu W."/>
            <person name="Pan J."/>
            <person name="Luo Z.H."/>
            <person name="Li M."/>
        </authorList>
    </citation>
    <scope>NUCLEOTIDE SEQUENCE [LARGE SCALE GENOMIC DNA]</scope>
    <source>
        <strain evidence="3">SpSt-556</strain>
    </source>
</reference>
<dbReference type="InterPro" id="IPR020904">
    <property type="entry name" value="Sc_DH/Rdtase_CS"/>
</dbReference>
<comment type="caution">
    <text evidence="3">The sequence shown here is derived from an EMBL/GenBank/DDBJ whole genome shotgun (WGS) entry which is preliminary data.</text>
</comment>
<evidence type="ECO:0000313" key="3">
    <source>
        <dbReference type="EMBL" id="HGS87367.1"/>
    </source>
</evidence>